<dbReference type="InParanoid" id="K5V2X1"/>
<comment type="subcellular location">
    <subcellularLocation>
        <location evidence="1">Nucleus</location>
    </subcellularLocation>
</comment>
<feature type="domain" description="Xylanolytic transcriptional activator regulatory" evidence="6">
    <location>
        <begin position="6"/>
        <end position="235"/>
    </location>
</feature>
<keyword evidence="2" id="KW-0479">Metal-binding</keyword>
<dbReference type="GO" id="GO:0008270">
    <property type="term" value="F:zinc ion binding"/>
    <property type="evidence" value="ECO:0007669"/>
    <property type="project" value="InterPro"/>
</dbReference>
<evidence type="ECO:0000256" key="5">
    <source>
        <dbReference type="ARBA" id="ARBA00023242"/>
    </source>
</evidence>
<organism evidence="7 8">
    <name type="scientific">Phanerochaete carnosa (strain HHB-10118-sp)</name>
    <name type="common">White-rot fungus</name>
    <name type="synonym">Peniophora carnosa</name>
    <dbReference type="NCBI Taxonomy" id="650164"/>
    <lineage>
        <taxon>Eukaryota</taxon>
        <taxon>Fungi</taxon>
        <taxon>Dikarya</taxon>
        <taxon>Basidiomycota</taxon>
        <taxon>Agaricomycotina</taxon>
        <taxon>Agaricomycetes</taxon>
        <taxon>Polyporales</taxon>
        <taxon>Phanerochaetaceae</taxon>
        <taxon>Phanerochaete</taxon>
    </lineage>
</organism>
<evidence type="ECO:0000256" key="4">
    <source>
        <dbReference type="ARBA" id="ARBA00023163"/>
    </source>
</evidence>
<dbReference type="GO" id="GO:0005634">
    <property type="term" value="C:nucleus"/>
    <property type="evidence" value="ECO:0007669"/>
    <property type="project" value="UniProtKB-SubCell"/>
</dbReference>
<evidence type="ECO:0000256" key="2">
    <source>
        <dbReference type="ARBA" id="ARBA00022723"/>
    </source>
</evidence>
<dbReference type="GO" id="GO:0003677">
    <property type="term" value="F:DNA binding"/>
    <property type="evidence" value="ECO:0007669"/>
    <property type="project" value="InterPro"/>
</dbReference>
<keyword evidence="3" id="KW-0805">Transcription regulation</keyword>
<dbReference type="EMBL" id="JH930471">
    <property type="protein sequence ID" value="EKM56896.1"/>
    <property type="molecule type" value="Genomic_DNA"/>
</dbReference>
<dbReference type="RefSeq" id="XP_007394726.1">
    <property type="nucleotide sequence ID" value="XM_007394664.1"/>
</dbReference>
<dbReference type="STRING" id="650164.K5V2X1"/>
<keyword evidence="4" id="KW-0804">Transcription</keyword>
<dbReference type="InterPro" id="IPR050815">
    <property type="entry name" value="TF_fung"/>
</dbReference>
<reference evidence="7 8" key="1">
    <citation type="journal article" date="2012" name="BMC Genomics">
        <title>Comparative genomics of the white-rot fungi, Phanerochaete carnosa and P. chrysosporium, to elucidate the genetic basis of the distinct wood types they colonize.</title>
        <authorList>
            <person name="Suzuki H."/>
            <person name="MacDonald J."/>
            <person name="Syed K."/>
            <person name="Salamov A."/>
            <person name="Hori C."/>
            <person name="Aerts A."/>
            <person name="Henrissat B."/>
            <person name="Wiebenga A."/>
            <person name="vanKuyk P.A."/>
            <person name="Barry K."/>
            <person name="Lindquist E."/>
            <person name="LaButti K."/>
            <person name="Lapidus A."/>
            <person name="Lucas S."/>
            <person name="Coutinho P."/>
            <person name="Gong Y."/>
            <person name="Samejima M."/>
            <person name="Mahadevan R."/>
            <person name="Abou-Zaid M."/>
            <person name="de Vries R.P."/>
            <person name="Igarashi K."/>
            <person name="Yadav J.S."/>
            <person name="Grigoriev I.V."/>
            <person name="Master E.R."/>
        </authorList>
    </citation>
    <scope>NUCLEOTIDE SEQUENCE [LARGE SCALE GENOMIC DNA]</scope>
    <source>
        <strain evidence="7 8">HHB-10118-sp</strain>
    </source>
</reference>
<dbReference type="PANTHER" id="PTHR47338:SF29">
    <property type="entry name" value="ZN(2)-C6 FUNGAL-TYPE DOMAIN-CONTAINING PROTEIN"/>
    <property type="match status" value="1"/>
</dbReference>
<dbReference type="CDD" id="cd12148">
    <property type="entry name" value="fungal_TF_MHR"/>
    <property type="match status" value="1"/>
</dbReference>
<dbReference type="Proteomes" id="UP000008370">
    <property type="component" value="Unassembled WGS sequence"/>
</dbReference>
<dbReference type="InterPro" id="IPR007219">
    <property type="entry name" value="XnlR_reg_dom"/>
</dbReference>
<proteinExistence type="predicted"/>
<dbReference type="GeneID" id="18920740"/>
<dbReference type="KEGG" id="pco:PHACADRAFT_91537"/>
<dbReference type="OrthoDB" id="39175at2759"/>
<evidence type="ECO:0000256" key="1">
    <source>
        <dbReference type="ARBA" id="ARBA00004123"/>
    </source>
</evidence>
<sequence length="546" mass="61435">MHAGRLFHGPTFLSALDLPPTDPRFPQPVILHAMCAIGSMYTADIAPTPVHTGQYFPGKRAIFARTTPLVDTDLLQDEVFTGRWLKFAARPDSFAEQHIKYAKIEMENNIDCGEYLVESMQAQVLITWWYLNQGRWSDVNSQAYFASGQGLRYGNALGLIKTGAFKILWPRKLAYKKENEVLPRPLSTIDEETRRNAFWLAYALERGLSSTNPHATEVDDTDIDQVLPLRSDQFDLGIHVALEDRQWSHDRNLLLKHPPECTDSFVLWLKTTMLLSRVKSFNVRFKGRYQAGDAAYYSPTSSPASGEAEYDPRDAPVFHDLNHAVLSFRRSFPPHLRDPIQDGTVDPHLYTACVGAHVAQILLHDPHMNAKDPACQSLNQVSKGARAVLDLMYSLSATSYDISLLDQLTFFAWILAGRVLIELLKIAIDHNNLEEVFARHSEICFVHSMLAKAGERMPVACTSPLSLVNLQLKLTYRADRYKKLIYGSLASICGEQFVEPLAETSYHRPRYVSPFHSAFVDPAPSIAPLVSAVTITYPAESPLRSF</sequence>
<dbReference type="GO" id="GO:0000981">
    <property type="term" value="F:DNA-binding transcription factor activity, RNA polymerase II-specific"/>
    <property type="evidence" value="ECO:0007669"/>
    <property type="project" value="InterPro"/>
</dbReference>
<evidence type="ECO:0000313" key="8">
    <source>
        <dbReference type="Proteomes" id="UP000008370"/>
    </source>
</evidence>
<accession>K5V2X1</accession>
<dbReference type="HOGENOM" id="CLU_009416_0_0_1"/>
<evidence type="ECO:0000259" key="6">
    <source>
        <dbReference type="Pfam" id="PF04082"/>
    </source>
</evidence>
<protein>
    <recommendedName>
        <fullName evidence="6">Xylanolytic transcriptional activator regulatory domain-containing protein</fullName>
    </recommendedName>
</protein>
<keyword evidence="5" id="KW-0539">Nucleus</keyword>
<keyword evidence="8" id="KW-1185">Reference proteome</keyword>
<dbReference type="Pfam" id="PF04082">
    <property type="entry name" value="Fungal_trans"/>
    <property type="match status" value="1"/>
</dbReference>
<gene>
    <name evidence="7" type="ORF">PHACADRAFT_91537</name>
</gene>
<evidence type="ECO:0000313" key="7">
    <source>
        <dbReference type="EMBL" id="EKM56896.1"/>
    </source>
</evidence>
<dbReference type="AlphaFoldDB" id="K5V2X1"/>
<dbReference type="GO" id="GO:0006351">
    <property type="term" value="P:DNA-templated transcription"/>
    <property type="evidence" value="ECO:0007669"/>
    <property type="project" value="InterPro"/>
</dbReference>
<evidence type="ECO:0000256" key="3">
    <source>
        <dbReference type="ARBA" id="ARBA00023015"/>
    </source>
</evidence>
<dbReference type="PANTHER" id="PTHR47338">
    <property type="entry name" value="ZN(II)2CYS6 TRANSCRIPTION FACTOR (EUROFUNG)-RELATED"/>
    <property type="match status" value="1"/>
</dbReference>
<name>K5V2X1_PHACS</name>